<dbReference type="Proteomes" id="UP001153678">
    <property type="component" value="Unassembled WGS sequence"/>
</dbReference>
<comment type="caution">
    <text evidence="1">The sequence shown here is derived from an EMBL/GenBank/DDBJ whole genome shotgun (WGS) entry which is preliminary data.</text>
</comment>
<evidence type="ECO:0000313" key="1">
    <source>
        <dbReference type="EMBL" id="CAI2189947.1"/>
    </source>
</evidence>
<accession>A0A9W4X298</accession>
<organism evidence="1 2">
    <name type="scientific">Funneliformis geosporum</name>
    <dbReference type="NCBI Taxonomy" id="1117311"/>
    <lineage>
        <taxon>Eukaryota</taxon>
        <taxon>Fungi</taxon>
        <taxon>Fungi incertae sedis</taxon>
        <taxon>Mucoromycota</taxon>
        <taxon>Glomeromycotina</taxon>
        <taxon>Glomeromycetes</taxon>
        <taxon>Glomerales</taxon>
        <taxon>Glomeraceae</taxon>
        <taxon>Funneliformis</taxon>
    </lineage>
</organism>
<evidence type="ECO:0000313" key="2">
    <source>
        <dbReference type="Proteomes" id="UP001153678"/>
    </source>
</evidence>
<proteinExistence type="predicted"/>
<protein>
    <submittedName>
        <fullName evidence="1">10212_t:CDS:1</fullName>
    </submittedName>
</protein>
<dbReference type="EMBL" id="CAMKVN010006147">
    <property type="protein sequence ID" value="CAI2189947.1"/>
    <property type="molecule type" value="Genomic_DNA"/>
</dbReference>
<reference evidence="1" key="1">
    <citation type="submission" date="2022-08" db="EMBL/GenBank/DDBJ databases">
        <authorList>
            <person name="Kallberg Y."/>
            <person name="Tangrot J."/>
            <person name="Rosling A."/>
        </authorList>
    </citation>
    <scope>NUCLEOTIDE SEQUENCE</scope>
    <source>
        <strain evidence="1">Wild A</strain>
    </source>
</reference>
<sequence length="86" mass="10106">ARQNGIGKFQVETYPPLKPLVLFMDWQRLCKVNAKSPDHMLNIIWDEEMDDEMIDEDWERYIRGKIPNGNTNALTAMVAWRASRII</sequence>
<gene>
    <name evidence="1" type="ORF">FWILDA_LOCUS14331</name>
</gene>
<dbReference type="AlphaFoldDB" id="A0A9W4X298"/>
<keyword evidence="2" id="KW-1185">Reference proteome</keyword>
<feature type="non-terminal residue" evidence="1">
    <location>
        <position position="86"/>
    </location>
</feature>
<name>A0A9W4X298_9GLOM</name>